<accession>Q5H5H5</accession>
<dbReference type="KEGG" id="xoo:XOO0541"/>
<keyword evidence="2" id="KW-1185">Reference proteome</keyword>
<reference evidence="1 2" key="1">
    <citation type="journal article" date="2005" name="Nucleic Acids Res.">
        <title>The genome sequence of Xanthomonas oryzae pathovar oryzae KACC10331, the bacterial blight pathogen of rice.</title>
        <authorList>
            <person name="Lee B.M."/>
            <person name="Park Y.J."/>
            <person name="Park D.S."/>
            <person name="Kang H.W."/>
            <person name="Kim J.G."/>
            <person name="Song E.S."/>
            <person name="Park I.C."/>
            <person name="Yoon U.H."/>
            <person name="Hahn J.H."/>
            <person name="Koo B.S."/>
            <person name="Lee G.B."/>
            <person name="Kim H."/>
            <person name="Park H.S."/>
            <person name="Yoon K.O."/>
            <person name="Kim J.H."/>
            <person name="Jung C.H."/>
            <person name="Koh N.H."/>
            <person name="Seo J.S."/>
            <person name="Go S.J."/>
        </authorList>
    </citation>
    <scope>NUCLEOTIDE SEQUENCE [LARGE SCALE GENOMIC DNA]</scope>
    <source>
        <strain evidence="2">KACC10331 / KXO85</strain>
    </source>
</reference>
<organism evidence="1 2">
    <name type="scientific">Xanthomonas oryzae pv. oryzae (strain KACC10331 / KXO85)</name>
    <dbReference type="NCBI Taxonomy" id="291331"/>
    <lineage>
        <taxon>Bacteria</taxon>
        <taxon>Pseudomonadati</taxon>
        <taxon>Pseudomonadota</taxon>
        <taxon>Gammaproteobacteria</taxon>
        <taxon>Lysobacterales</taxon>
        <taxon>Lysobacteraceae</taxon>
        <taxon>Xanthomonas</taxon>
    </lineage>
</organism>
<dbReference type="HOGENOM" id="CLU_3399150_0_0_6"/>
<name>Q5H5H5_XANOR</name>
<gene>
    <name evidence="1" type="ordered locus">XOO0541</name>
</gene>
<evidence type="ECO:0000313" key="2">
    <source>
        <dbReference type="Proteomes" id="UP000006735"/>
    </source>
</evidence>
<dbReference type="EMBL" id="AE013598">
    <property type="protein sequence ID" value="AAW73795.1"/>
    <property type="molecule type" value="Genomic_DNA"/>
</dbReference>
<dbReference type="Proteomes" id="UP000006735">
    <property type="component" value="Chromosome"/>
</dbReference>
<dbReference type="AlphaFoldDB" id="Q5H5H5"/>
<proteinExistence type="predicted"/>
<evidence type="ECO:0000313" key="1">
    <source>
        <dbReference type="EMBL" id="AAW73795.1"/>
    </source>
</evidence>
<sequence length="31" mass="3784">MRFNLFRRFQDASMRTVLEREFVSFDGAPLF</sequence>
<protein>
    <submittedName>
        <fullName evidence="1">Uncharacterized protein</fullName>
    </submittedName>
</protein>